<name>A0A8S2ZL58_9BILA</name>
<reference evidence="1" key="1">
    <citation type="submission" date="2021-02" db="EMBL/GenBank/DDBJ databases">
        <authorList>
            <person name="Nowell W R."/>
        </authorList>
    </citation>
    <scope>NUCLEOTIDE SEQUENCE</scope>
</reference>
<accession>A0A8S2ZL58</accession>
<comment type="caution">
    <text evidence="1">The sequence shown here is derived from an EMBL/GenBank/DDBJ whole genome shotgun (WGS) entry which is preliminary data.</text>
</comment>
<gene>
    <name evidence="1" type="ORF">GIL414_LOCUS40202</name>
</gene>
<dbReference type="Proteomes" id="UP000681720">
    <property type="component" value="Unassembled WGS sequence"/>
</dbReference>
<sequence length="45" mass="5025">MLDDNTDEEERFQQVSDDIIQEHAIARQPALTVFGANSSGKTSFI</sequence>
<evidence type="ECO:0000313" key="1">
    <source>
        <dbReference type="EMBL" id="CAF4630777.1"/>
    </source>
</evidence>
<dbReference type="EMBL" id="CAJOBJ010110852">
    <property type="protein sequence ID" value="CAF4630777.1"/>
    <property type="molecule type" value="Genomic_DNA"/>
</dbReference>
<proteinExistence type="predicted"/>
<feature type="non-terminal residue" evidence="1">
    <location>
        <position position="45"/>
    </location>
</feature>
<protein>
    <submittedName>
        <fullName evidence="1">Uncharacterized protein</fullName>
    </submittedName>
</protein>
<dbReference type="AlphaFoldDB" id="A0A8S2ZL58"/>
<organism evidence="1 2">
    <name type="scientific">Rotaria magnacalcarata</name>
    <dbReference type="NCBI Taxonomy" id="392030"/>
    <lineage>
        <taxon>Eukaryota</taxon>
        <taxon>Metazoa</taxon>
        <taxon>Spiralia</taxon>
        <taxon>Gnathifera</taxon>
        <taxon>Rotifera</taxon>
        <taxon>Eurotatoria</taxon>
        <taxon>Bdelloidea</taxon>
        <taxon>Philodinida</taxon>
        <taxon>Philodinidae</taxon>
        <taxon>Rotaria</taxon>
    </lineage>
</organism>
<evidence type="ECO:0000313" key="2">
    <source>
        <dbReference type="Proteomes" id="UP000681720"/>
    </source>
</evidence>